<dbReference type="RefSeq" id="WP_022566926.1">
    <property type="nucleotide sequence ID" value="NZ_BAFO02000032.1"/>
</dbReference>
<accession>U5E889</accession>
<evidence type="ECO:0000256" key="1">
    <source>
        <dbReference type="SAM" id="MobiDB-lite"/>
    </source>
</evidence>
<dbReference type="STRING" id="1824.SAMN05444423_102339"/>
<keyword evidence="2" id="KW-0472">Membrane</keyword>
<dbReference type="InterPro" id="IPR058330">
    <property type="entry name" value="DUF8017"/>
</dbReference>
<dbReference type="GeneID" id="91517373"/>
<keyword evidence="5" id="KW-1185">Reference proteome</keyword>
<dbReference type="Proteomes" id="UP000017048">
    <property type="component" value="Unassembled WGS sequence"/>
</dbReference>
<reference evidence="4 5" key="1">
    <citation type="journal article" date="2014" name="BMC Genomics">
        <title>Genome based analysis of type-I polyketide synthase and nonribosomal peptide synthetase gene clusters in seven strains of five representative Nocardia species.</title>
        <authorList>
            <person name="Komaki H."/>
            <person name="Ichikawa N."/>
            <person name="Hosoyama A."/>
            <person name="Takahashi-Nakaguchi A."/>
            <person name="Matsuzawa T."/>
            <person name="Suzuki K."/>
            <person name="Fujita N."/>
            <person name="Gonoi T."/>
        </authorList>
    </citation>
    <scope>NUCLEOTIDE SEQUENCE [LARGE SCALE GENOMIC DNA]</scope>
    <source>
        <strain evidence="4 5">NBRC 15531</strain>
    </source>
</reference>
<feature type="compositionally biased region" description="Low complexity" evidence="1">
    <location>
        <begin position="10"/>
        <end position="39"/>
    </location>
</feature>
<gene>
    <name evidence="4" type="ORF">NCAST_32_07690</name>
</gene>
<organism evidence="4 5">
    <name type="scientific">Nocardia asteroides NBRC 15531</name>
    <dbReference type="NCBI Taxonomy" id="1110697"/>
    <lineage>
        <taxon>Bacteria</taxon>
        <taxon>Bacillati</taxon>
        <taxon>Actinomycetota</taxon>
        <taxon>Actinomycetes</taxon>
        <taxon>Mycobacteriales</taxon>
        <taxon>Nocardiaceae</taxon>
        <taxon>Nocardia</taxon>
    </lineage>
</organism>
<dbReference type="Pfam" id="PF26056">
    <property type="entry name" value="DUF8017"/>
    <property type="match status" value="1"/>
</dbReference>
<feature type="compositionally biased region" description="Low complexity" evidence="1">
    <location>
        <begin position="45"/>
        <end position="69"/>
    </location>
</feature>
<sequence length="314" mass="31965">MSDSDRWWEAPGLQGQQPPQTGPEPYQQQPQQPYGYPGQQPGGYPPQYGAPQPGYGPQYAQQQPYGYAPQPYPGPPRRGGGGAGVIIAVVVAVALVAVAGIAAVIIGMSSDDESTTATSASVTTSAKAGPLSGTTTAPATPGSKGVLIASQRVAYDVPSTWTIEPEYDTMSLTTSLGSIDGRGQATEGEDYCPGSAYRVMAAVTATTESDPAAAAKAVAKIGAAGGYSDPTGGTVGTPTALTTRSGVSGQLVESTGPWKPALPGCTANAYAVYAFAFRNAANTLLVLTILADRGTSGEFTAEQAKQLVTSLRLV</sequence>
<evidence type="ECO:0000313" key="4">
    <source>
        <dbReference type="EMBL" id="GAD86282.1"/>
    </source>
</evidence>
<feature type="domain" description="DUF8017" evidence="3">
    <location>
        <begin position="137"/>
        <end position="313"/>
    </location>
</feature>
<name>U5E889_NOCAS</name>
<protein>
    <recommendedName>
        <fullName evidence="3">DUF8017 domain-containing protein</fullName>
    </recommendedName>
</protein>
<comment type="caution">
    <text evidence="4">The sequence shown here is derived from an EMBL/GenBank/DDBJ whole genome shotgun (WGS) entry which is preliminary data.</text>
</comment>
<feature type="compositionally biased region" description="Low complexity" evidence="1">
    <location>
        <begin position="115"/>
        <end position="128"/>
    </location>
</feature>
<evidence type="ECO:0000259" key="3">
    <source>
        <dbReference type="Pfam" id="PF26056"/>
    </source>
</evidence>
<dbReference type="OrthoDB" id="4560740at2"/>
<proteinExistence type="predicted"/>
<feature type="transmembrane region" description="Helical" evidence="2">
    <location>
        <begin position="85"/>
        <end position="108"/>
    </location>
</feature>
<keyword evidence="2" id="KW-0812">Transmembrane</keyword>
<evidence type="ECO:0000256" key="2">
    <source>
        <dbReference type="SAM" id="Phobius"/>
    </source>
</evidence>
<dbReference type="eggNOG" id="ENOG5030IHR">
    <property type="taxonomic scope" value="Bacteria"/>
</dbReference>
<keyword evidence="2" id="KW-1133">Transmembrane helix</keyword>
<feature type="region of interest" description="Disordered" evidence="1">
    <location>
        <begin position="1"/>
        <end position="76"/>
    </location>
</feature>
<dbReference type="AlphaFoldDB" id="U5E889"/>
<dbReference type="SUPFAM" id="SSF81995">
    <property type="entry name" value="beta-sandwich domain of Sec23/24"/>
    <property type="match status" value="1"/>
</dbReference>
<dbReference type="EMBL" id="BAFO02000032">
    <property type="protein sequence ID" value="GAD86282.1"/>
    <property type="molecule type" value="Genomic_DNA"/>
</dbReference>
<feature type="region of interest" description="Disordered" evidence="1">
    <location>
        <begin position="112"/>
        <end position="143"/>
    </location>
</feature>
<evidence type="ECO:0000313" key="5">
    <source>
        <dbReference type="Proteomes" id="UP000017048"/>
    </source>
</evidence>